<gene>
    <name evidence="7" type="ORF">CY0110_00305</name>
</gene>
<organism evidence="7 8">
    <name type="scientific">Crocosphaera chwakensis CCY0110</name>
    <dbReference type="NCBI Taxonomy" id="391612"/>
    <lineage>
        <taxon>Bacteria</taxon>
        <taxon>Bacillati</taxon>
        <taxon>Cyanobacteriota</taxon>
        <taxon>Cyanophyceae</taxon>
        <taxon>Oscillatoriophycideae</taxon>
        <taxon>Chroococcales</taxon>
        <taxon>Aphanothecaceae</taxon>
        <taxon>Crocosphaera</taxon>
        <taxon>Crocosphaera chwakensis</taxon>
    </lineage>
</organism>
<comment type="subcellular location">
    <subcellularLocation>
        <location evidence="1">Membrane</location>
        <topology evidence="1">Multi-pass membrane protein</topology>
    </subcellularLocation>
</comment>
<evidence type="ECO:0000256" key="1">
    <source>
        <dbReference type="ARBA" id="ARBA00004141"/>
    </source>
</evidence>
<evidence type="ECO:0000256" key="3">
    <source>
        <dbReference type="ARBA" id="ARBA00022989"/>
    </source>
</evidence>
<dbReference type="RefSeq" id="WP_008274841.1">
    <property type="nucleotide sequence ID" value="NZ_AAXW01000009.1"/>
</dbReference>
<keyword evidence="3 5" id="KW-1133">Transmembrane helix</keyword>
<evidence type="ECO:0000256" key="4">
    <source>
        <dbReference type="ARBA" id="ARBA00023136"/>
    </source>
</evidence>
<evidence type="ECO:0000256" key="2">
    <source>
        <dbReference type="ARBA" id="ARBA00022692"/>
    </source>
</evidence>
<dbReference type="Proteomes" id="UP000003781">
    <property type="component" value="Unassembled WGS sequence"/>
</dbReference>
<keyword evidence="2 5" id="KW-0812">Transmembrane</keyword>
<sequence>MYSNQLPPTDRRFPKVPLDRRAYAFLLDFVTVWFLSSFFQGLVKDLVFFGIWLILRIIIVGKNKGQSLGSWAFDIKVIDMRFLRVPGLQELAKREAILGFAAMLAMVGLNINFKNGLSMLIFITPLIIDCGIAIGDEEYNQAFHDKVGNTIVIQTKRGFSLDLRLKKLWKIIKEKIQSRQTKQQRYRNDDYDDYDDYDDQY</sequence>
<dbReference type="EMBL" id="AAXW01000009">
    <property type="protein sequence ID" value="EAZ92053.1"/>
    <property type="molecule type" value="Genomic_DNA"/>
</dbReference>
<dbReference type="InterPro" id="IPR010432">
    <property type="entry name" value="RDD"/>
</dbReference>
<protein>
    <recommendedName>
        <fullName evidence="6">RDD domain-containing protein</fullName>
    </recommendedName>
</protein>
<evidence type="ECO:0000313" key="8">
    <source>
        <dbReference type="Proteomes" id="UP000003781"/>
    </source>
</evidence>
<dbReference type="OrthoDB" id="462690at2"/>
<feature type="transmembrane region" description="Helical" evidence="5">
    <location>
        <begin position="20"/>
        <end position="39"/>
    </location>
</feature>
<reference evidence="7 8" key="1">
    <citation type="submission" date="2007-03" db="EMBL/GenBank/DDBJ databases">
        <authorList>
            <person name="Stal L."/>
            <person name="Ferriera S."/>
            <person name="Johnson J."/>
            <person name="Kravitz S."/>
            <person name="Beeson K."/>
            <person name="Sutton G."/>
            <person name="Rogers Y.-H."/>
            <person name="Friedman R."/>
            <person name="Frazier M."/>
            <person name="Venter J.C."/>
        </authorList>
    </citation>
    <scope>NUCLEOTIDE SEQUENCE [LARGE SCALE GENOMIC DNA]</scope>
    <source>
        <strain evidence="7 8">CCY0110</strain>
    </source>
</reference>
<dbReference type="AlphaFoldDB" id="A3IN76"/>
<keyword evidence="4 5" id="KW-0472">Membrane</keyword>
<evidence type="ECO:0000313" key="7">
    <source>
        <dbReference type="EMBL" id="EAZ92053.1"/>
    </source>
</evidence>
<feature type="transmembrane region" description="Helical" evidence="5">
    <location>
        <begin position="96"/>
        <end position="113"/>
    </location>
</feature>
<dbReference type="Pfam" id="PF06271">
    <property type="entry name" value="RDD"/>
    <property type="match status" value="1"/>
</dbReference>
<dbReference type="GO" id="GO:0016020">
    <property type="term" value="C:membrane"/>
    <property type="evidence" value="ECO:0007669"/>
    <property type="project" value="UniProtKB-SubCell"/>
</dbReference>
<name>A3IN76_9CHRO</name>
<evidence type="ECO:0000259" key="6">
    <source>
        <dbReference type="Pfam" id="PF06271"/>
    </source>
</evidence>
<dbReference type="eggNOG" id="COG1714">
    <property type="taxonomic scope" value="Bacteria"/>
</dbReference>
<proteinExistence type="predicted"/>
<comment type="caution">
    <text evidence="7">The sequence shown here is derived from an EMBL/GenBank/DDBJ whole genome shotgun (WGS) entry which is preliminary data.</text>
</comment>
<accession>A3IN76</accession>
<keyword evidence="8" id="KW-1185">Reference proteome</keyword>
<evidence type="ECO:0000256" key="5">
    <source>
        <dbReference type="SAM" id="Phobius"/>
    </source>
</evidence>
<feature type="domain" description="RDD" evidence="6">
    <location>
        <begin position="17"/>
        <end position="148"/>
    </location>
</feature>